<protein>
    <recommendedName>
        <fullName evidence="8">Thioredoxin domain-containing protein</fullName>
    </recommendedName>
</protein>
<dbReference type="InterPro" id="IPR000866">
    <property type="entry name" value="AhpC/TSA"/>
</dbReference>
<dbReference type="GO" id="GO:0051920">
    <property type="term" value="F:peroxiredoxin activity"/>
    <property type="evidence" value="ECO:0007669"/>
    <property type="project" value="InterPro"/>
</dbReference>
<name>A0A9W9W0B8_9EURO</name>
<dbReference type="SUPFAM" id="SSF52833">
    <property type="entry name" value="Thioredoxin-like"/>
    <property type="match status" value="1"/>
</dbReference>
<evidence type="ECO:0000256" key="6">
    <source>
        <dbReference type="PIRNR" id="PIRNR000239"/>
    </source>
</evidence>
<dbReference type="PROSITE" id="PS51352">
    <property type="entry name" value="THIOREDOXIN_2"/>
    <property type="match status" value="1"/>
</dbReference>
<dbReference type="InterPro" id="IPR024706">
    <property type="entry name" value="Peroxiredoxin_AhpC-typ"/>
</dbReference>
<evidence type="ECO:0000256" key="3">
    <source>
        <dbReference type="ARBA" id="ARBA00023002"/>
    </source>
</evidence>
<dbReference type="OrthoDB" id="2996783at2759"/>
<dbReference type="GO" id="GO:0005829">
    <property type="term" value="C:cytosol"/>
    <property type="evidence" value="ECO:0007669"/>
    <property type="project" value="TreeGrafter"/>
</dbReference>
<evidence type="ECO:0000256" key="7">
    <source>
        <dbReference type="PIRSR" id="PIRSR000239-1"/>
    </source>
</evidence>
<dbReference type="Gene3D" id="3.30.1020.10">
    <property type="entry name" value="Antioxidant, Horf6, Chain A, domain2"/>
    <property type="match status" value="1"/>
</dbReference>
<keyword evidence="10" id="KW-1185">Reference proteome</keyword>
<dbReference type="GO" id="GO:0005739">
    <property type="term" value="C:mitochondrion"/>
    <property type="evidence" value="ECO:0007669"/>
    <property type="project" value="TreeGrafter"/>
</dbReference>
<keyword evidence="2 6" id="KW-0049">Antioxidant</keyword>
<reference evidence="9" key="1">
    <citation type="submission" date="2022-12" db="EMBL/GenBank/DDBJ databases">
        <authorList>
            <person name="Petersen C."/>
        </authorList>
    </citation>
    <scope>NUCLEOTIDE SEQUENCE</scope>
    <source>
        <strain evidence="9">IBT 29677</strain>
    </source>
</reference>
<reference evidence="9" key="2">
    <citation type="journal article" date="2023" name="IMA Fungus">
        <title>Comparative genomic study of the Penicillium genus elucidates a diverse pangenome and 15 lateral gene transfer events.</title>
        <authorList>
            <person name="Petersen C."/>
            <person name="Sorensen T."/>
            <person name="Nielsen M.R."/>
            <person name="Sondergaard T.E."/>
            <person name="Sorensen J.L."/>
            <person name="Fitzpatrick D.A."/>
            <person name="Frisvad J.C."/>
            <person name="Nielsen K.L."/>
        </authorList>
    </citation>
    <scope>NUCLEOTIDE SEQUENCE</scope>
    <source>
        <strain evidence="9">IBT 29677</strain>
    </source>
</reference>
<sequence length="256" mass="28621">MQEETRSTPLRLGSIAPNFQAETTIGPIDFHEWVGNNWAILFSHPEDYTPVCTTELAALAKYEPEFTKRNVKLIGLSANDIESHDGWINDIAEIAGCALTFPVIGDKDRQIAYAYDMSVDFLSPLCPSPTQAAHFRHKLTCPNRLDHQDTTNVDARGIAYTIRSVFIIDPNKVIRLIQSYPASTGRNTAELLRVLDSLLATDKHSINTPVNWEPGDDVVVPSHIADEDARARFPNMQVVKPYLRFTPLAKESFTSI</sequence>
<accession>A0A9W9W0B8</accession>
<dbReference type="PIRSF" id="PIRSF000239">
    <property type="entry name" value="AHPC"/>
    <property type="match status" value="1"/>
</dbReference>
<dbReference type="Pfam" id="PF00578">
    <property type="entry name" value="AhpC-TSA"/>
    <property type="match status" value="1"/>
</dbReference>
<dbReference type="CDD" id="cd03016">
    <property type="entry name" value="PRX_1cys"/>
    <property type="match status" value="1"/>
</dbReference>
<dbReference type="InterPro" id="IPR045020">
    <property type="entry name" value="PRX_1cys"/>
</dbReference>
<dbReference type="GO" id="GO:0045454">
    <property type="term" value="P:cell redox homeostasis"/>
    <property type="evidence" value="ECO:0007669"/>
    <property type="project" value="TreeGrafter"/>
</dbReference>
<dbReference type="PANTHER" id="PTHR43503">
    <property type="entry name" value="MCG48959-RELATED"/>
    <property type="match status" value="1"/>
</dbReference>
<dbReference type="InterPro" id="IPR019479">
    <property type="entry name" value="Peroxiredoxin_C"/>
</dbReference>
<dbReference type="InterPro" id="IPR036249">
    <property type="entry name" value="Thioredoxin-like_sf"/>
</dbReference>
<keyword evidence="3 6" id="KW-0560">Oxidoreductase</keyword>
<evidence type="ECO:0000313" key="9">
    <source>
        <dbReference type="EMBL" id="KAJ5394711.1"/>
    </source>
</evidence>
<dbReference type="PANTHER" id="PTHR43503:SF4">
    <property type="entry name" value="PEROXIREDOXIN-6"/>
    <property type="match status" value="1"/>
</dbReference>
<evidence type="ECO:0000259" key="8">
    <source>
        <dbReference type="PROSITE" id="PS51352"/>
    </source>
</evidence>
<evidence type="ECO:0000256" key="1">
    <source>
        <dbReference type="ARBA" id="ARBA00022559"/>
    </source>
</evidence>
<organism evidence="9 10">
    <name type="scientific">Penicillium cosmopolitanum</name>
    <dbReference type="NCBI Taxonomy" id="1131564"/>
    <lineage>
        <taxon>Eukaryota</taxon>
        <taxon>Fungi</taxon>
        <taxon>Dikarya</taxon>
        <taxon>Ascomycota</taxon>
        <taxon>Pezizomycotina</taxon>
        <taxon>Eurotiomycetes</taxon>
        <taxon>Eurotiomycetidae</taxon>
        <taxon>Eurotiales</taxon>
        <taxon>Aspergillaceae</taxon>
        <taxon>Penicillium</taxon>
    </lineage>
</organism>
<dbReference type="GeneID" id="81370115"/>
<evidence type="ECO:0000313" key="10">
    <source>
        <dbReference type="Proteomes" id="UP001147747"/>
    </source>
</evidence>
<proteinExistence type="inferred from homology"/>
<keyword evidence="4 6" id="KW-0676">Redox-active center</keyword>
<gene>
    <name evidence="9" type="ORF">N7509_006498</name>
</gene>
<dbReference type="GO" id="GO:0034599">
    <property type="term" value="P:cellular response to oxidative stress"/>
    <property type="evidence" value="ECO:0007669"/>
    <property type="project" value="TreeGrafter"/>
</dbReference>
<dbReference type="Pfam" id="PF10417">
    <property type="entry name" value="1-cysPrx_C"/>
    <property type="match status" value="1"/>
</dbReference>
<dbReference type="Proteomes" id="UP001147747">
    <property type="component" value="Unassembled WGS sequence"/>
</dbReference>
<feature type="active site" description="Cysteine sulfenic acid (-SOH) intermediate; for peroxidase activity" evidence="7">
    <location>
        <position position="52"/>
    </location>
</feature>
<dbReference type="Gene3D" id="3.40.30.10">
    <property type="entry name" value="Glutaredoxin"/>
    <property type="match status" value="1"/>
</dbReference>
<evidence type="ECO:0000256" key="5">
    <source>
        <dbReference type="ARBA" id="ARBA00025719"/>
    </source>
</evidence>
<dbReference type="EMBL" id="JAPZBU010000007">
    <property type="protein sequence ID" value="KAJ5394711.1"/>
    <property type="molecule type" value="Genomic_DNA"/>
</dbReference>
<dbReference type="RefSeq" id="XP_056488396.1">
    <property type="nucleotide sequence ID" value="XM_056631135.1"/>
</dbReference>
<evidence type="ECO:0000256" key="2">
    <source>
        <dbReference type="ARBA" id="ARBA00022862"/>
    </source>
</evidence>
<dbReference type="InterPro" id="IPR013766">
    <property type="entry name" value="Thioredoxin_domain"/>
</dbReference>
<comment type="caution">
    <text evidence="9">The sequence shown here is derived from an EMBL/GenBank/DDBJ whole genome shotgun (WGS) entry which is preliminary data.</text>
</comment>
<comment type="function">
    <text evidence="6">Thiol-specific peroxidase that catalyzes the reduction of hydrogen peroxide and organic hydroperoxides to water and alcohols, respectively.</text>
</comment>
<evidence type="ECO:0000256" key="4">
    <source>
        <dbReference type="ARBA" id="ARBA00023284"/>
    </source>
</evidence>
<dbReference type="AlphaFoldDB" id="A0A9W9W0B8"/>
<comment type="similarity">
    <text evidence="5">Belongs to the peroxiredoxin family. Prx6 subfamily.</text>
</comment>
<dbReference type="FunFam" id="3.30.1020.10:FF:000001">
    <property type="entry name" value="1-Cys peroxiredoxin"/>
    <property type="match status" value="1"/>
</dbReference>
<keyword evidence="1 6" id="KW-0575">Peroxidase</keyword>
<feature type="domain" description="Thioredoxin" evidence="8">
    <location>
        <begin position="10"/>
        <end position="200"/>
    </location>
</feature>